<dbReference type="PIRSF" id="PIRSF004486">
    <property type="entry name" value="MraW"/>
    <property type="match status" value="1"/>
</dbReference>
<keyword evidence="2" id="KW-0489">Methyltransferase</keyword>
<dbReference type="SUPFAM" id="SSF53335">
    <property type="entry name" value="S-adenosyl-L-methionine-dependent methyltransferases"/>
    <property type="match status" value="1"/>
</dbReference>
<keyword evidence="4" id="KW-0949">S-adenosyl-L-methionine</keyword>
<name>A0A1B6E9I8_9HEMI</name>
<evidence type="ECO:0008006" key="6">
    <source>
        <dbReference type="Google" id="ProtNLM"/>
    </source>
</evidence>
<evidence type="ECO:0000256" key="4">
    <source>
        <dbReference type="ARBA" id="ARBA00022691"/>
    </source>
</evidence>
<comment type="similarity">
    <text evidence="1">Belongs to the methyltransferase superfamily. RsmH family.</text>
</comment>
<dbReference type="AlphaFoldDB" id="A0A1B6E9I8"/>
<dbReference type="GO" id="GO:0070475">
    <property type="term" value="P:rRNA base methylation"/>
    <property type="evidence" value="ECO:0007669"/>
    <property type="project" value="TreeGrafter"/>
</dbReference>
<dbReference type="Gene3D" id="1.10.150.170">
    <property type="entry name" value="Putative methyltransferase TM0872, insert domain"/>
    <property type="match status" value="1"/>
</dbReference>
<evidence type="ECO:0000313" key="5">
    <source>
        <dbReference type="EMBL" id="JAS34524.1"/>
    </source>
</evidence>
<keyword evidence="3" id="KW-0808">Transferase</keyword>
<dbReference type="HAMAP" id="MF_01007">
    <property type="entry name" value="16SrRNA_methyltr_H"/>
    <property type="match status" value="1"/>
</dbReference>
<dbReference type="GO" id="GO:0071424">
    <property type="term" value="F:rRNA (cytosine-N4-)-methyltransferase activity"/>
    <property type="evidence" value="ECO:0007669"/>
    <property type="project" value="TreeGrafter"/>
</dbReference>
<dbReference type="NCBIfam" id="TIGR00006">
    <property type="entry name" value="16S rRNA (cytosine(1402)-N(4))-methyltransferase RsmH"/>
    <property type="match status" value="1"/>
</dbReference>
<gene>
    <name evidence="5" type="ORF">g.15478</name>
</gene>
<reference evidence="5" key="1">
    <citation type="submission" date="2015-12" db="EMBL/GenBank/DDBJ databases">
        <title>De novo transcriptome assembly of four potential Pierce s Disease insect vectors from Arizona vineyards.</title>
        <authorList>
            <person name="Tassone E.E."/>
        </authorList>
    </citation>
    <scope>NUCLEOTIDE SEQUENCE</scope>
</reference>
<evidence type="ECO:0000256" key="1">
    <source>
        <dbReference type="ARBA" id="ARBA00010396"/>
    </source>
</evidence>
<organism evidence="5">
    <name type="scientific">Clastoptera arizonana</name>
    <name type="common">Arizona spittle bug</name>
    <dbReference type="NCBI Taxonomy" id="38151"/>
    <lineage>
        <taxon>Eukaryota</taxon>
        <taxon>Metazoa</taxon>
        <taxon>Ecdysozoa</taxon>
        <taxon>Arthropoda</taxon>
        <taxon>Hexapoda</taxon>
        <taxon>Insecta</taxon>
        <taxon>Pterygota</taxon>
        <taxon>Neoptera</taxon>
        <taxon>Paraneoptera</taxon>
        <taxon>Hemiptera</taxon>
        <taxon>Auchenorrhyncha</taxon>
        <taxon>Cercopoidea</taxon>
        <taxon>Clastopteridae</taxon>
        <taxon>Clastoptera</taxon>
    </lineage>
</organism>
<proteinExistence type="inferred from homology"/>
<dbReference type="EMBL" id="GEDC01002774">
    <property type="protein sequence ID" value="JAS34524.1"/>
    <property type="molecule type" value="Transcribed_RNA"/>
</dbReference>
<evidence type="ECO:0000256" key="3">
    <source>
        <dbReference type="ARBA" id="ARBA00022679"/>
    </source>
</evidence>
<evidence type="ECO:0000256" key="2">
    <source>
        <dbReference type="ARBA" id="ARBA00022603"/>
    </source>
</evidence>
<accession>A0A1B6E9I8</accession>
<dbReference type="PANTHER" id="PTHR11265:SF0">
    <property type="entry name" value="12S RRNA N4-METHYLCYTIDINE METHYLTRANSFERASE"/>
    <property type="match status" value="1"/>
</dbReference>
<dbReference type="PANTHER" id="PTHR11265">
    <property type="entry name" value="S-ADENOSYL-METHYLTRANSFERASE MRAW"/>
    <property type="match status" value="1"/>
</dbReference>
<dbReference type="InterPro" id="IPR002903">
    <property type="entry name" value="RsmH"/>
</dbReference>
<dbReference type="Pfam" id="PF01795">
    <property type="entry name" value="Methyltransf_5"/>
    <property type="match status" value="1"/>
</dbReference>
<protein>
    <recommendedName>
        <fullName evidence="6">Methyltransferase-like protein 15 homolog</fullName>
    </recommendedName>
</protein>
<dbReference type="InterPro" id="IPR029063">
    <property type="entry name" value="SAM-dependent_MTases_sf"/>
</dbReference>
<dbReference type="InterPro" id="IPR023397">
    <property type="entry name" value="SAM-dep_MeTrfase_MraW_recog"/>
</dbReference>
<dbReference type="SUPFAM" id="SSF81799">
    <property type="entry name" value="Putative methyltransferase TM0872, insert domain"/>
    <property type="match status" value="1"/>
</dbReference>
<sequence length="370" mass="42186">MYVISRYIFRTQSRHTYKTFYVLNRFQSVDKQTPMNIENPPHIPVLLNEVIEYLKPKKGSVLIDMTFGAGGHTKALLENTPALKIICLDRDFTAYNYAIKLSEKHPNKIIPLLGKFSELPRLLKDLGIKQNSIDGILFDFGCSSMQFDTAERGFSISKDGPLDMRMDGTRFPNTPTAAEVLANADEEDLYRIFKIYGEEKNSRKIARAIVEARYTFCSLQTTKELANFVAGICDADFRKDKLQRNVHFATKIFQALRIFVNNELNEINYGMIVAHKYLKVGGRLVTLSFHSLEDTIVKRHLTGHVIDNVIGSLPLKYCDHGTTTDEESMKDIMSPSWKIVTKHVVLPTDEEVEQNARSRSAKLRSAIKIR</sequence>
<dbReference type="Gene3D" id="3.40.50.150">
    <property type="entry name" value="Vaccinia Virus protein VP39"/>
    <property type="match status" value="1"/>
</dbReference>